<evidence type="ECO:0000256" key="5">
    <source>
        <dbReference type="SAM" id="MobiDB-lite"/>
    </source>
</evidence>
<feature type="compositionally biased region" description="Low complexity" evidence="5">
    <location>
        <begin position="1718"/>
        <end position="1737"/>
    </location>
</feature>
<proteinExistence type="predicted"/>
<keyword evidence="3 4" id="KW-0443">Lipid metabolism</keyword>
<feature type="short sequence motif" description="DGA/G" evidence="4">
    <location>
        <begin position="1497"/>
        <end position="1499"/>
    </location>
</feature>
<sequence length="1944" mass="195356">MDGLRVPEIGRELMTPEQRAAWTATAAAAAKAAAAASRPKRRTFLLRFFGGASLPAVAASWPPPPLVQPASGTITAPARELAKPTSDARALASAPVAEPFDASDGGGVPAADAADAANGPALAPRAGAPAGAATAPRERLDDEQETLVAAVTSRLWDVVSLAASCDSASRLRAARELKSVAAAMVESDPAFLVQAGVFHSLCALALAAEAETAAIARATFEHVRVREVDVKPLVQIVLSQRPRTASGASTAASAATTAAPLPGQSGTLSGQSGTLSGQSGTATGGAGGAGGASACRPLGELRYSFTDALLLLRAIGCAEANCETLRAANCAADGALLQLVVRRGVSAAEQLLALGALGALARSAAGQAALGSLGAVKTMLQLQSSRGRRVPRVTASNGASHAAAASSSAAALVDAAELALPPSSAAPPAARAAILIANGAAAGDVHADAHVAVSPFGFKAAAIVPRGSDHAGAASARDAAAAISRAAPRTDPPDSPPPDSPPPDSPPPDSRAQAARRAKWPQQHAVLGARDAEGAACRTPSPATAAADAPAAAESAAPALVAGAHAALLADADAASGAACAIAHGPSQPPLTNAECCAQVRTASLALLSALLRESGNRRRLVEAGGVRALLVTAEEDDIDPRAAAARCLAVFSADARMVPHLTARKGLHALAALLTGPSAHTDALGLILAPPPVSAPPAAGVANPPTAGRAAAARDGCSAMPLAVGGGIASCGDPRAVGGGEAWCGGRCGGGDNARGAVGDGAAADGADNETRGSVLVRAGCGPGAATFAARAGEAACEQEHARVLLPLLSTVANVCSADEGYAREALATPGLLAALERVVRGRAPQRARNEAMRALAQLAALEVERATQRFVAPSRPSHTAPAPCEPAAPSAAPIAAAARDMGCCAALAAAEAGAARSAALAAAEAGAARSAALAAAESDAACSVTAAPPDGDAVERAERALAFWDPPLEAAAAVAVAVADSNAGARPCAAEAVAATAAATAGESAAHGAAPLVPLDGAGLVGAALRDSVADVALARAAEPARSAAAHAQLLGLPAQPGGGDGACVAAHAAYEVSIDSVLSHASSLQLIVAAALGSSRVVSPHDGGRARPGGGRTHAHAAQSARVAQLGMVGDAARGAVDGPWRAPTPPPPQQQQRCQQPAAAFASVASAAAGANTAAEAAAADREGASGECAALAAPGNHALAEAWGEAEDAPRASGEAEGNEGAQFRALALRALGDLCFRADVRAYILRHHMDELVETARGSSSVAVRASSIRVLAICGAWRDAEAQLGMTRMPSVLRAQHERAGARAPVRILAIDGGGTRGVIALEILRQLERRLHAPLDAFFDLVCGTSTGSVIAWLVGAQCESAGDVAARYATLLRRVFVKQPMTSTGRLRDKYSGAAFAAILQAELGTARMIDTALRADGLSARKVFLVSALTSTKPPLPYLFRTYQHDARTPSRFPGDCSTRAWEAVRASTAAPTYFEPLLRDKLMFQDGGLLSNNPTSLAIHEARCLWPDRPIDAIVSIGTGRPPIVDSKAWSYTGAALLASATDTERTHQVLEDVYPPDVYVRFQPEHAACDAPMDLASSEALGGYVALARAYCEGEAAGRLDDLATRLNDGVPDSSVWRGDGQRGAPAEPTASDAAPPPSASEDGPSCAPLASQGSARKPRPDAYDARGAPARGGGRGALVAADASPLLPQSALRPAERERAGVTDGASPGAPPGASAPSAPVRAPGRGDEAARGARRPSQRADGEDARRRLHGVVRALLLQRLERAGVGTADGLARLVEAVAIAAAVGCADGVVPHEPPRPPADPAVAVRRALLHVFLAWLCTAMRAPERSYCGQGWLLVRNLTAVGCHEEAFLAFLRDAGLAPELRSDETGRACIAANVGALLPPLELPPARARPPSADELDEALRSALAWCADVLSALSDELSSSSEAEV</sequence>
<gene>
    <name evidence="7" type="ORF">KFE25_011625</name>
</gene>
<feature type="domain" description="PNPLA" evidence="6">
    <location>
        <begin position="1316"/>
        <end position="1510"/>
    </location>
</feature>
<evidence type="ECO:0000256" key="3">
    <source>
        <dbReference type="ARBA" id="ARBA00023098"/>
    </source>
</evidence>
<feature type="compositionally biased region" description="Low complexity" evidence="5">
    <location>
        <begin position="248"/>
        <end position="281"/>
    </location>
</feature>
<dbReference type="Gene3D" id="1.25.10.10">
    <property type="entry name" value="Leucine-rich Repeat Variant"/>
    <property type="match status" value="1"/>
</dbReference>
<dbReference type="Proteomes" id="UP000751190">
    <property type="component" value="Unassembled WGS sequence"/>
</dbReference>
<dbReference type="InterPro" id="IPR002641">
    <property type="entry name" value="PNPLA_dom"/>
</dbReference>
<dbReference type="PANTHER" id="PTHR24185">
    <property type="entry name" value="CALCIUM-INDEPENDENT PHOSPHOLIPASE A2-GAMMA"/>
    <property type="match status" value="1"/>
</dbReference>
<feature type="region of interest" description="Disordered" evidence="5">
    <location>
        <begin position="473"/>
        <end position="542"/>
    </location>
</feature>
<feature type="compositionally biased region" description="Low complexity" evidence="5">
    <location>
        <begin position="1154"/>
        <end position="1163"/>
    </location>
</feature>
<dbReference type="GO" id="GO:0006631">
    <property type="term" value="P:fatty acid metabolic process"/>
    <property type="evidence" value="ECO:0007669"/>
    <property type="project" value="TreeGrafter"/>
</dbReference>
<evidence type="ECO:0000256" key="2">
    <source>
        <dbReference type="ARBA" id="ARBA00022963"/>
    </source>
</evidence>
<dbReference type="Gene3D" id="3.40.1090.10">
    <property type="entry name" value="Cytosolic phospholipase A2 catalytic domain"/>
    <property type="match status" value="1"/>
</dbReference>
<dbReference type="InterPro" id="IPR016024">
    <property type="entry name" value="ARM-type_fold"/>
</dbReference>
<comment type="caution">
    <text evidence="7">The sequence shown here is derived from an EMBL/GenBank/DDBJ whole genome shotgun (WGS) entry which is preliminary data.</text>
</comment>
<dbReference type="SUPFAM" id="SSF48371">
    <property type="entry name" value="ARM repeat"/>
    <property type="match status" value="1"/>
</dbReference>
<dbReference type="PROSITE" id="PS51635">
    <property type="entry name" value="PNPLA"/>
    <property type="match status" value="1"/>
</dbReference>
<evidence type="ECO:0000256" key="1">
    <source>
        <dbReference type="ARBA" id="ARBA00022801"/>
    </source>
</evidence>
<dbReference type="SUPFAM" id="SSF52151">
    <property type="entry name" value="FabD/lysophospholipase-like"/>
    <property type="match status" value="1"/>
</dbReference>
<organism evidence="7 8">
    <name type="scientific">Diacronema lutheri</name>
    <name type="common">Unicellular marine alga</name>
    <name type="synonym">Monochrysis lutheri</name>
    <dbReference type="NCBI Taxonomy" id="2081491"/>
    <lineage>
        <taxon>Eukaryota</taxon>
        <taxon>Haptista</taxon>
        <taxon>Haptophyta</taxon>
        <taxon>Pavlovophyceae</taxon>
        <taxon>Pavlovales</taxon>
        <taxon>Pavlovaceae</taxon>
        <taxon>Diacronema</taxon>
    </lineage>
</organism>
<name>A0A8J5XN29_DIALT</name>
<dbReference type="GO" id="GO:0004620">
    <property type="term" value="F:phospholipase activity"/>
    <property type="evidence" value="ECO:0007669"/>
    <property type="project" value="TreeGrafter"/>
</dbReference>
<protein>
    <recommendedName>
        <fullName evidence="6">PNPLA domain-containing protein</fullName>
    </recommendedName>
</protein>
<evidence type="ECO:0000256" key="4">
    <source>
        <dbReference type="PROSITE-ProRule" id="PRU01161"/>
    </source>
</evidence>
<feature type="compositionally biased region" description="Pro residues" evidence="5">
    <location>
        <begin position="493"/>
        <end position="509"/>
    </location>
</feature>
<evidence type="ECO:0000259" key="6">
    <source>
        <dbReference type="PROSITE" id="PS51635"/>
    </source>
</evidence>
<dbReference type="InterPro" id="IPR016035">
    <property type="entry name" value="Acyl_Trfase/lysoPLipase"/>
</dbReference>
<feature type="compositionally biased region" description="Low complexity" evidence="5">
    <location>
        <begin position="473"/>
        <end position="487"/>
    </location>
</feature>
<feature type="short sequence motif" description="GXGXXG" evidence="4">
    <location>
        <begin position="1320"/>
        <end position="1325"/>
    </location>
</feature>
<feature type="active site" description="Nucleophile" evidence="4">
    <location>
        <position position="1354"/>
    </location>
</feature>
<dbReference type="EMBL" id="JAGTXO010000022">
    <property type="protein sequence ID" value="KAG8462175.1"/>
    <property type="molecule type" value="Genomic_DNA"/>
</dbReference>
<feature type="region of interest" description="Disordered" evidence="5">
    <location>
        <begin position="1707"/>
        <end position="1760"/>
    </location>
</feature>
<feature type="compositionally biased region" description="Low complexity" evidence="5">
    <location>
        <begin position="109"/>
        <end position="135"/>
    </location>
</feature>
<evidence type="ECO:0000313" key="8">
    <source>
        <dbReference type="Proteomes" id="UP000751190"/>
    </source>
</evidence>
<keyword evidence="2 4" id="KW-0442">Lipid degradation</keyword>
<dbReference type="GO" id="GO:0016020">
    <property type="term" value="C:membrane"/>
    <property type="evidence" value="ECO:0007669"/>
    <property type="project" value="TreeGrafter"/>
</dbReference>
<dbReference type="GO" id="GO:0016042">
    <property type="term" value="P:lipid catabolic process"/>
    <property type="evidence" value="ECO:0007669"/>
    <property type="project" value="UniProtKB-UniRule"/>
</dbReference>
<feature type="short sequence motif" description="GXSXG" evidence="4">
    <location>
        <begin position="1352"/>
        <end position="1356"/>
    </location>
</feature>
<dbReference type="Pfam" id="PF01734">
    <property type="entry name" value="Patatin"/>
    <property type="match status" value="1"/>
</dbReference>
<reference evidence="7" key="1">
    <citation type="submission" date="2021-05" db="EMBL/GenBank/DDBJ databases">
        <title>The genome of the haptophyte Pavlova lutheri (Diacronema luteri, Pavlovales) - a model for lipid biosynthesis in eukaryotic algae.</title>
        <authorList>
            <person name="Hulatt C.J."/>
            <person name="Posewitz M.C."/>
        </authorList>
    </citation>
    <scope>NUCLEOTIDE SEQUENCE</scope>
    <source>
        <strain evidence="7">NIVA-4/92</strain>
    </source>
</reference>
<keyword evidence="1 4" id="KW-0378">Hydrolase</keyword>
<feature type="compositionally biased region" description="Low complexity" evidence="5">
    <location>
        <begin position="1636"/>
        <end position="1658"/>
    </location>
</feature>
<feature type="active site" description="Proton acceptor" evidence="4">
    <location>
        <position position="1497"/>
    </location>
</feature>
<dbReference type="InterPro" id="IPR011989">
    <property type="entry name" value="ARM-like"/>
</dbReference>
<dbReference type="OrthoDB" id="630895at2759"/>
<feature type="region of interest" description="Disordered" evidence="5">
    <location>
        <begin position="1100"/>
        <end position="1123"/>
    </location>
</feature>
<feature type="region of interest" description="Disordered" evidence="5">
    <location>
        <begin position="101"/>
        <end position="141"/>
    </location>
</feature>
<evidence type="ECO:0000313" key="7">
    <source>
        <dbReference type="EMBL" id="KAG8462175.1"/>
    </source>
</evidence>
<dbReference type="PANTHER" id="PTHR24185:SF1">
    <property type="entry name" value="CALCIUM-INDEPENDENT PHOSPHOLIPASE A2-GAMMA"/>
    <property type="match status" value="1"/>
</dbReference>
<feature type="region of interest" description="Disordered" evidence="5">
    <location>
        <begin position="1137"/>
        <end position="1163"/>
    </location>
</feature>
<feature type="region of interest" description="Disordered" evidence="5">
    <location>
        <begin position="248"/>
        <end position="286"/>
    </location>
</feature>
<feature type="region of interest" description="Disordered" evidence="5">
    <location>
        <begin position="1622"/>
        <end position="1689"/>
    </location>
</feature>
<keyword evidence="8" id="KW-1185">Reference proteome</keyword>
<accession>A0A8J5XN29</accession>